<dbReference type="Proteomes" id="UP000034866">
    <property type="component" value="Chromosome"/>
</dbReference>
<evidence type="ECO:0000313" key="1">
    <source>
        <dbReference type="EMBL" id="AKH65466.1"/>
    </source>
</evidence>
<reference evidence="1 2" key="1">
    <citation type="journal article" date="2015" name="J. Biotechnol.">
        <title>Complete genome sequence of Photorhabdus temperata subsp. thracensis 39-8(T), an entomopathogenic bacterium for the improved commercial bioinsecticide.</title>
        <authorList>
            <person name="Kwak Y."/>
            <person name="Shin J.H."/>
        </authorList>
    </citation>
    <scope>NUCLEOTIDE SEQUENCE [LARGE SCALE GENOMIC DNA]</scope>
    <source>
        <strain evidence="1 2">DSM 15199</strain>
    </source>
</reference>
<gene>
    <name evidence="1" type="ORF">VY86_21005</name>
</gene>
<protein>
    <submittedName>
        <fullName evidence="1">Uncharacterized protein</fullName>
    </submittedName>
</protein>
<sequence>MILPFSPIDGIPLLAGNAGFQERSWMKGEAKINANEFSSPWYEEQYLKSIELLLHLWFISVGSKNMSSIAHRDSLFLVLVFR</sequence>
<name>A0A0F7LUB1_9GAMM</name>
<accession>A0A0F7LUB1</accession>
<keyword evidence="2" id="KW-1185">Reference proteome</keyword>
<dbReference type="AlphaFoldDB" id="A0A0F7LUB1"/>
<dbReference type="EMBL" id="CP011104">
    <property type="protein sequence ID" value="AKH65466.1"/>
    <property type="molecule type" value="Genomic_DNA"/>
</dbReference>
<dbReference type="KEGG" id="ptt:VY86_21005"/>
<organism evidence="1 2">
    <name type="scientific">Photorhabdus thracensis</name>
    <dbReference type="NCBI Taxonomy" id="230089"/>
    <lineage>
        <taxon>Bacteria</taxon>
        <taxon>Pseudomonadati</taxon>
        <taxon>Pseudomonadota</taxon>
        <taxon>Gammaproteobacteria</taxon>
        <taxon>Enterobacterales</taxon>
        <taxon>Morganellaceae</taxon>
        <taxon>Photorhabdus</taxon>
    </lineage>
</organism>
<evidence type="ECO:0000313" key="2">
    <source>
        <dbReference type="Proteomes" id="UP000034866"/>
    </source>
</evidence>
<proteinExistence type="predicted"/>
<dbReference type="PATRIC" id="fig|230089.6.peg.4741"/>
<reference evidence="2" key="2">
    <citation type="submission" date="2015-03" db="EMBL/GenBank/DDBJ databases">
        <title>Genome sequence of Azospirillum thiophilum strain DSM 21654T.</title>
        <authorList>
            <person name="Kwak Y."/>
            <person name="Shin J.-H."/>
        </authorList>
    </citation>
    <scope>NUCLEOTIDE SEQUENCE [LARGE SCALE GENOMIC DNA]</scope>
    <source>
        <strain evidence="2">DSM 15199</strain>
    </source>
</reference>